<gene>
    <name evidence="1" type="ORF">KEM09_02785</name>
</gene>
<comment type="caution">
    <text evidence="1">The sequence shown here is derived from an EMBL/GenBank/DDBJ whole genome shotgun (WGS) entry which is preliminary data.</text>
</comment>
<sequence length="1151" mass="129491">MMKTREIYLGDTNLNANLKKVEGQFVVCENEKYYKISNYDQMDDFFMSIVSDSDHWMFLSSNGSLSAGRKDRNNALFPYYTDDKIHDYKGITGSVTAVLVEKDSKTYLWEPFEAVANGIYKTVRNIYKSIYGNKIIFEEINLNLGLSFKYQWCNSEQFGFVRTSAIQNEGSDTLKVEVLDGIRNILPYGLDYAFQNEYSNLLDAYKKNELIEETGLGLFSLSSIPVDRAEPSESLKTTTVWSHGLDDYKVLLSGRQIARFKQGNAVSTETDIRAARGSYLLIAELSLMAGEAKKWSIVADINKDAGDVANLNYLIKSENNIAAQIQKDIEQGTKNLIEIVAGADGLQLGSDELSCARHFSNTMFNVMRGGIFNDGYNVSITDFKLYIEQNNKSVAANAGEWMANLPETLTYKALIDAAEQTGNADLVRLAYEYLPLTFSRRHGDPSRPWNQFSIDSKDEDGSPKLNYQGNWRDIFQNWEALGLSYPEFIEGMIAKFVNASTPDGYNPYRITREGIDWECPDPHDPWAYIGYWGDHQIIYLQKLLELSEKYHPGKLDELLSKDIFVYANVPYRIKSYADIVANPQDTILFDAELNDKIKARGKKLGADARMLENKAGGLYQVNLTEKILVTLLAKLSNFIPEAGIWLNTQRPEWNDANNALVGNGVSMVTLYYMRRFLQFWSDKLAASTHKELTVSIEVKELLDAIHTLFVENVSLTEKGFSNAERKQFADVLGKAGETYRNSIYSQSFSENKATINTSDLKQFMDVALAYMDQSIRANKRADGLYHAYNLIAFDESGVSVRYLYEMLEGQVAVLSAGYLNAEESLSVMDALKASALFREDQYSYILYPDRQLPLFVEKNNIPVARVENSVLLQQLVADKNISVLSKDNTGGYHFNGTIRNADELNKALNSLDVAKYGELIEACKDDVLATFEEMFDHQSFTGRSGTFYGYEGLGSIYWHMVSKLLLAVQENYFAAVEANADEALLGSMKDHYYEIKAGIGLNKSPELYGAFPTDAYSHTPGGAGVKQPGMTGQVKEDVITRMGELGVHVENGQIRFNTALFNPDELLSAPEVFNYFDTRHSQQQISLETGQLGFTICKIPVVYSKGQANEVLITLVDGEHVQFNGHTINAEMSAMIFNRSAQVKLIQVKFK</sequence>
<proteinExistence type="predicted"/>
<accession>A0ABS5K5T8</accession>
<evidence type="ECO:0000313" key="1">
    <source>
        <dbReference type="EMBL" id="MBS2210306.1"/>
    </source>
</evidence>
<evidence type="ECO:0000313" key="2">
    <source>
        <dbReference type="Proteomes" id="UP000721861"/>
    </source>
</evidence>
<name>A0ABS5K5T8_9BACT</name>
<dbReference type="Proteomes" id="UP000721861">
    <property type="component" value="Unassembled WGS sequence"/>
</dbReference>
<dbReference type="EMBL" id="JAGUCN010000002">
    <property type="protein sequence ID" value="MBS2210306.1"/>
    <property type="molecule type" value="Genomic_DNA"/>
</dbReference>
<reference evidence="1 2" key="1">
    <citation type="journal article" date="2014" name="Int. J. Syst. Evol. Microbiol.">
        <title>Carboxylicivirga gen. nov. in the family Marinilabiliaceae with two novel species, Carboxylicivirga mesophila sp. nov. and Carboxylicivirga taeanensis sp. nov., and reclassification of Cytophaga fermentans as Saccharicrinis fermentans gen. nov., comb. nov.</title>
        <authorList>
            <person name="Yang S.H."/>
            <person name="Seo H.S."/>
            <person name="Woo J.H."/>
            <person name="Oh H.M."/>
            <person name="Jang H."/>
            <person name="Lee J.H."/>
            <person name="Kim S.J."/>
            <person name="Kwon K.K."/>
        </authorList>
    </citation>
    <scope>NUCLEOTIDE SEQUENCE [LARGE SCALE GENOMIC DNA]</scope>
    <source>
        <strain evidence="1 2">JCM 18290</strain>
    </source>
</reference>
<protein>
    <recommendedName>
        <fullName evidence="3">Glycosyl hydrolase 36 catalytic domain-containing protein</fullName>
    </recommendedName>
</protein>
<keyword evidence="2" id="KW-1185">Reference proteome</keyword>
<evidence type="ECO:0008006" key="3">
    <source>
        <dbReference type="Google" id="ProtNLM"/>
    </source>
</evidence>
<organism evidence="1 2">
    <name type="scientific">Carboxylicivirga mesophila</name>
    <dbReference type="NCBI Taxonomy" id="1166478"/>
    <lineage>
        <taxon>Bacteria</taxon>
        <taxon>Pseudomonadati</taxon>
        <taxon>Bacteroidota</taxon>
        <taxon>Bacteroidia</taxon>
        <taxon>Marinilabiliales</taxon>
        <taxon>Marinilabiliaceae</taxon>
        <taxon>Carboxylicivirga</taxon>
    </lineage>
</organism>